<keyword evidence="3" id="KW-1185">Reference proteome</keyword>
<dbReference type="AlphaFoldDB" id="A0A926HZG4"/>
<keyword evidence="1" id="KW-0175">Coiled coil</keyword>
<evidence type="ECO:0000313" key="2">
    <source>
        <dbReference type="EMBL" id="MBC8540816.1"/>
    </source>
</evidence>
<gene>
    <name evidence="2" type="ORF">H8698_07480</name>
</gene>
<name>A0A926HZG4_9FIRM</name>
<proteinExistence type="predicted"/>
<dbReference type="Proteomes" id="UP000611762">
    <property type="component" value="Unassembled WGS sequence"/>
</dbReference>
<sequence>MTIDEIRNLIEEEAKTMFIEEMEIKEHNIYFVDFDEYFGYSCLVFKNNHHIYFADDFELHHKGKTKDELKAFYIKKMNNILFTEAEITAPITEYTEYDRKRYYLNNYYGMQVDYISIFGNPKKHPNFEEEVKGMIYNPVAFAYMYDAEFVKHHKELYQKLQEQKEKAATSYEYLKNAFLYEMYNHEYGTNWQADYDTLSAFYNIQYHDDDLQAYFDELNFNDTQKQAYLDARKQYYKEQKENENY</sequence>
<dbReference type="RefSeq" id="WP_249311964.1">
    <property type="nucleotide sequence ID" value="NZ_JACRSU010000002.1"/>
</dbReference>
<evidence type="ECO:0000313" key="3">
    <source>
        <dbReference type="Proteomes" id="UP000611762"/>
    </source>
</evidence>
<protein>
    <submittedName>
        <fullName evidence="2">Uncharacterized protein</fullName>
    </submittedName>
</protein>
<organism evidence="2 3">
    <name type="scientific">Congzhengia minquanensis</name>
    <dbReference type="NCBI Taxonomy" id="2763657"/>
    <lineage>
        <taxon>Bacteria</taxon>
        <taxon>Bacillati</taxon>
        <taxon>Bacillota</taxon>
        <taxon>Clostridia</taxon>
        <taxon>Eubacteriales</taxon>
        <taxon>Oscillospiraceae</taxon>
        <taxon>Congzhengia</taxon>
    </lineage>
</organism>
<accession>A0A926HZG4</accession>
<feature type="coiled-coil region" evidence="1">
    <location>
        <begin position="150"/>
        <end position="177"/>
    </location>
</feature>
<reference evidence="2" key="1">
    <citation type="submission" date="2020-08" db="EMBL/GenBank/DDBJ databases">
        <title>Genome public.</title>
        <authorList>
            <person name="Liu C."/>
            <person name="Sun Q."/>
        </authorList>
    </citation>
    <scope>NUCLEOTIDE SEQUENCE</scope>
    <source>
        <strain evidence="2">H8</strain>
    </source>
</reference>
<dbReference type="EMBL" id="JACRSU010000002">
    <property type="protein sequence ID" value="MBC8540816.1"/>
    <property type="molecule type" value="Genomic_DNA"/>
</dbReference>
<comment type="caution">
    <text evidence="2">The sequence shown here is derived from an EMBL/GenBank/DDBJ whole genome shotgun (WGS) entry which is preliminary data.</text>
</comment>
<evidence type="ECO:0000256" key="1">
    <source>
        <dbReference type="SAM" id="Coils"/>
    </source>
</evidence>